<evidence type="ECO:0000256" key="3">
    <source>
        <dbReference type="ARBA" id="ARBA00022692"/>
    </source>
</evidence>
<evidence type="ECO:0000313" key="8">
    <source>
        <dbReference type="Proteomes" id="UP000319801"/>
    </source>
</evidence>
<comment type="caution">
    <text evidence="7">The sequence shown here is derived from an EMBL/GenBank/DDBJ whole genome shotgun (WGS) entry which is preliminary data.</text>
</comment>
<dbReference type="PANTHER" id="PTHR14198">
    <property type="entry name" value="TRANSMEMBRANE 4 L6 FAMILY MEMBER 1-RELATED"/>
    <property type="match status" value="1"/>
</dbReference>
<evidence type="ECO:0000256" key="5">
    <source>
        <dbReference type="ARBA" id="ARBA00023136"/>
    </source>
</evidence>
<protein>
    <submittedName>
        <fullName evidence="7">Transmembrane 4 L6 family member 4</fullName>
    </submittedName>
</protein>
<evidence type="ECO:0000256" key="4">
    <source>
        <dbReference type="ARBA" id="ARBA00022989"/>
    </source>
</evidence>
<accession>A0A556TRX8</accession>
<evidence type="ECO:0000256" key="6">
    <source>
        <dbReference type="SAM" id="Phobius"/>
    </source>
</evidence>
<organism evidence="7 8">
    <name type="scientific">Bagarius yarrelli</name>
    <name type="common">Goonch</name>
    <name type="synonym">Bagrus yarrelli</name>
    <dbReference type="NCBI Taxonomy" id="175774"/>
    <lineage>
        <taxon>Eukaryota</taxon>
        <taxon>Metazoa</taxon>
        <taxon>Chordata</taxon>
        <taxon>Craniata</taxon>
        <taxon>Vertebrata</taxon>
        <taxon>Euteleostomi</taxon>
        <taxon>Actinopterygii</taxon>
        <taxon>Neopterygii</taxon>
        <taxon>Teleostei</taxon>
        <taxon>Ostariophysi</taxon>
        <taxon>Siluriformes</taxon>
        <taxon>Sisoridae</taxon>
        <taxon>Sisorinae</taxon>
        <taxon>Bagarius</taxon>
    </lineage>
</organism>
<dbReference type="InterPro" id="IPR008661">
    <property type="entry name" value="L6_membrane"/>
</dbReference>
<keyword evidence="4 6" id="KW-1133">Transmembrane helix</keyword>
<dbReference type="AlphaFoldDB" id="A0A556TRX8"/>
<keyword evidence="8" id="KW-1185">Reference proteome</keyword>
<keyword evidence="5 6" id="KW-0472">Membrane</keyword>
<keyword evidence="3 6" id="KW-0812">Transmembrane</keyword>
<evidence type="ECO:0000256" key="2">
    <source>
        <dbReference type="ARBA" id="ARBA00006193"/>
    </source>
</evidence>
<dbReference type="OrthoDB" id="9449742at2759"/>
<dbReference type="Pfam" id="PF05805">
    <property type="entry name" value="L6_membrane"/>
    <property type="match status" value="1"/>
</dbReference>
<evidence type="ECO:0000256" key="1">
    <source>
        <dbReference type="ARBA" id="ARBA00004141"/>
    </source>
</evidence>
<dbReference type="Proteomes" id="UP000319801">
    <property type="component" value="Unassembled WGS sequence"/>
</dbReference>
<reference evidence="7 8" key="1">
    <citation type="journal article" date="2019" name="Genome Biol. Evol.">
        <title>Whole-Genome Sequencing of the Giant Devil Catfish, Bagarius yarrelli.</title>
        <authorList>
            <person name="Jiang W."/>
            <person name="Lv Y."/>
            <person name="Cheng L."/>
            <person name="Yang K."/>
            <person name="Chao B."/>
            <person name="Wang X."/>
            <person name="Li Y."/>
            <person name="Pan X."/>
            <person name="You X."/>
            <person name="Zhang Y."/>
            <person name="Yang J."/>
            <person name="Li J."/>
            <person name="Zhang X."/>
            <person name="Liu S."/>
            <person name="Sun C."/>
            <person name="Yang J."/>
            <person name="Shi Q."/>
        </authorList>
    </citation>
    <scope>NUCLEOTIDE SEQUENCE [LARGE SCALE GENOMIC DNA]</scope>
    <source>
        <strain evidence="7">JWS20170419001</strain>
        <tissue evidence="7">Muscle</tissue>
    </source>
</reference>
<comment type="subcellular location">
    <subcellularLocation>
        <location evidence="1">Membrane</location>
        <topology evidence="1">Multi-pass membrane protein</topology>
    </subcellularLocation>
</comment>
<feature type="transmembrane region" description="Helical" evidence="6">
    <location>
        <begin position="128"/>
        <end position="152"/>
    </location>
</feature>
<feature type="transmembrane region" description="Helical" evidence="6">
    <location>
        <begin position="52"/>
        <end position="79"/>
    </location>
</feature>
<name>A0A556TRX8_BAGYA</name>
<comment type="similarity">
    <text evidence="2">Belongs to the L6 tetraspanin family.</text>
</comment>
<dbReference type="EMBL" id="VCAZ01000015">
    <property type="protein sequence ID" value="TSK53635.1"/>
    <property type="molecule type" value="Genomic_DNA"/>
</dbReference>
<sequence>MCSGSFAKCLGITLIPLAILCFLCNVLLLFPGGKPAEKNDNITDEAWYFGGIIGSGVLMFFSIIFAIVGLLGAGYSFIVSAVAINRGPKCLTNSTYTYPFTKGDYLSNTMIWNWCEGPKGIVTWHLTLFSMLLIMGLVQMALCAFQVINGLIGTICGDCCGCCGVR</sequence>
<dbReference type="GO" id="GO:0016020">
    <property type="term" value="C:membrane"/>
    <property type="evidence" value="ECO:0007669"/>
    <property type="project" value="UniProtKB-SubCell"/>
</dbReference>
<evidence type="ECO:0000313" key="7">
    <source>
        <dbReference type="EMBL" id="TSK53635.1"/>
    </source>
</evidence>
<dbReference type="PANTHER" id="PTHR14198:SF15">
    <property type="entry name" value="TRANSMEMBRANE 4 L6 FAMILY MEMBER 4"/>
    <property type="match status" value="1"/>
</dbReference>
<proteinExistence type="inferred from homology"/>
<feature type="transmembrane region" description="Helical" evidence="6">
    <location>
        <begin position="12"/>
        <end position="32"/>
    </location>
</feature>
<gene>
    <name evidence="7" type="ORF">Baya_3195</name>
</gene>